<dbReference type="InterPro" id="IPR011990">
    <property type="entry name" value="TPR-like_helical_dom_sf"/>
</dbReference>
<gene>
    <name evidence="2" type="ORF">Mal52_27400</name>
</gene>
<protein>
    <submittedName>
        <fullName evidence="2">Formylglycine-generating sulfatase enzyme</fullName>
    </submittedName>
</protein>
<dbReference type="PANTHER" id="PTHR23150:SF19">
    <property type="entry name" value="FORMYLGLYCINE-GENERATING ENZYME"/>
    <property type="match status" value="1"/>
</dbReference>
<dbReference type="AlphaFoldDB" id="A0A517ZP89"/>
<dbReference type="EMBL" id="CP036276">
    <property type="protein sequence ID" value="QDU44261.1"/>
    <property type="molecule type" value="Genomic_DNA"/>
</dbReference>
<dbReference type="InterPro" id="IPR042095">
    <property type="entry name" value="SUMF_sf"/>
</dbReference>
<sequence>MLWDKSFRLLRKFSSRLVDSCSCGIGAILLCALLVGFGPLSERQARAQEKPAPQAKDAPPNLKKIKNSIGMELVKIPAGKFLMGSPEDEEGHEGGEFQRERTIKTPFYLGVYEVTQEQYEAVMNKNPWEDKGPNLPAGSMSWWEAMRFCRKLSEKESETYRLPTEAEWEYACRAGTTTAFHFGDKAVYKNANFHPAYPYPFLEESVSKDDFGLPGVLLQPVGAYKPNAFGLYDMHGNVSEWCLDRLDHRSDLFILRGGNGRNGAMYCRSAYRYAHNVGWQWTGFRVVRTVEPEPGEIDIPITHAIDQADRYETDEMLVKIKEAFAKPATSLLPPVVIFPAVDAERHVRVDGVGLSLVTNYAVAYTPQRRMEISLPEVRSRLLNAGLFKPETEIDDESIKICLAAIGAQYYVLPQVVEENDKLKLTFAVRTLDDAEVETSTPQIFEKDQLNLIPGTIARGVLEQIGAELSEAEIAHISKPKVLRSKDLQQLSHIAWTMTFGNDNRDLLLVVLRNPLCLPAWELFVFNSNPAKKAFDRYRKVKKRLLCDRLQICSGVRKTASDDEILALLEMAPQFHGDSYYYAALAILAKNMSEPELVRQILEEWSDEDPGYSGCLQRGLLFYSWANSDEETGDIVPPEERLELAQQELEQAIEINPQDWEARSQMIKVAMDMEMPLEIIDEHFQAAIKSRPRSRQAYSTMFEVLQNRWNNSREEEAHEDLLIFAGQCVRTGYFEEGIPDLSMDFIRNTIEIPGDRAIVRTSSRDPELWAIVSDYYQGIQSITKSPGVDYSAKKRYARNLFAKYGAYGSHFDKVADTFRQLEKEGPDPLVFWDGFTYPFLRDLVFSQEESGQTQNIAAMRAALDVGNFDAAASWLNKVKADNDADKKLIKRSQLAIELGRQLRANGSLDLSAATMFQLFDGIDDAWKVDGDALVCHLPAQKSSLILLPFGIENVEVTGTIRWQDLPKKVHIHSHTRALRDNVSLQYDLQNIQYKWVGLHRGNNRKRFRTADNFQGDEVNFRMTLGANSLGSKEDTFSPATDIEWSAPVIEHALSGFGFQVDAADGNASTVRFTDVRIKMID</sequence>
<organism evidence="2 3">
    <name type="scientific">Symmachiella dynata</name>
    <dbReference type="NCBI Taxonomy" id="2527995"/>
    <lineage>
        <taxon>Bacteria</taxon>
        <taxon>Pseudomonadati</taxon>
        <taxon>Planctomycetota</taxon>
        <taxon>Planctomycetia</taxon>
        <taxon>Planctomycetales</taxon>
        <taxon>Planctomycetaceae</taxon>
        <taxon>Symmachiella</taxon>
    </lineage>
</organism>
<feature type="domain" description="Sulfatase-modifying factor enzyme-like" evidence="1">
    <location>
        <begin position="72"/>
        <end position="288"/>
    </location>
</feature>
<dbReference type="Gene3D" id="1.25.40.10">
    <property type="entry name" value="Tetratricopeptide repeat domain"/>
    <property type="match status" value="1"/>
</dbReference>
<dbReference type="InterPro" id="IPR051043">
    <property type="entry name" value="Sulfatase_Mod_Factor_Kinase"/>
</dbReference>
<evidence type="ECO:0000313" key="2">
    <source>
        <dbReference type="EMBL" id="QDU44261.1"/>
    </source>
</evidence>
<dbReference type="SUPFAM" id="SSF48439">
    <property type="entry name" value="Protein prenylyltransferase"/>
    <property type="match status" value="1"/>
</dbReference>
<evidence type="ECO:0000259" key="1">
    <source>
        <dbReference type="Pfam" id="PF03781"/>
    </source>
</evidence>
<dbReference type="Pfam" id="PF03781">
    <property type="entry name" value="FGE-sulfatase"/>
    <property type="match status" value="1"/>
</dbReference>
<proteinExistence type="predicted"/>
<dbReference type="Gene3D" id="3.90.1580.10">
    <property type="entry name" value="paralog of FGE (formylglycine-generating enzyme)"/>
    <property type="match status" value="1"/>
</dbReference>
<dbReference type="InterPro" id="IPR016187">
    <property type="entry name" value="CTDL_fold"/>
</dbReference>
<dbReference type="Proteomes" id="UP000319383">
    <property type="component" value="Chromosome"/>
</dbReference>
<keyword evidence="3" id="KW-1185">Reference proteome</keyword>
<name>A0A517ZP89_9PLAN</name>
<dbReference type="InterPro" id="IPR005532">
    <property type="entry name" value="SUMF_dom"/>
</dbReference>
<dbReference type="PANTHER" id="PTHR23150">
    <property type="entry name" value="SULFATASE MODIFYING FACTOR 1, 2"/>
    <property type="match status" value="1"/>
</dbReference>
<reference evidence="2 3" key="1">
    <citation type="submission" date="2019-02" db="EMBL/GenBank/DDBJ databases">
        <title>Deep-cultivation of Planctomycetes and their phenomic and genomic characterization uncovers novel biology.</title>
        <authorList>
            <person name="Wiegand S."/>
            <person name="Jogler M."/>
            <person name="Boedeker C."/>
            <person name="Pinto D."/>
            <person name="Vollmers J."/>
            <person name="Rivas-Marin E."/>
            <person name="Kohn T."/>
            <person name="Peeters S.H."/>
            <person name="Heuer A."/>
            <person name="Rast P."/>
            <person name="Oberbeckmann S."/>
            <person name="Bunk B."/>
            <person name="Jeske O."/>
            <person name="Meyerdierks A."/>
            <person name="Storesund J.E."/>
            <person name="Kallscheuer N."/>
            <person name="Luecker S."/>
            <person name="Lage O.M."/>
            <person name="Pohl T."/>
            <person name="Merkel B.J."/>
            <person name="Hornburger P."/>
            <person name="Mueller R.-W."/>
            <person name="Bruemmer F."/>
            <person name="Labrenz M."/>
            <person name="Spormann A.M."/>
            <person name="Op den Camp H."/>
            <person name="Overmann J."/>
            <person name="Amann R."/>
            <person name="Jetten M.S.M."/>
            <person name="Mascher T."/>
            <person name="Medema M.H."/>
            <person name="Devos D.P."/>
            <person name="Kaster A.-K."/>
            <person name="Ovreas L."/>
            <person name="Rohde M."/>
            <person name="Galperin M.Y."/>
            <person name="Jogler C."/>
        </authorList>
    </citation>
    <scope>NUCLEOTIDE SEQUENCE [LARGE SCALE GENOMIC DNA]</scope>
    <source>
        <strain evidence="2 3">Mal52</strain>
    </source>
</reference>
<dbReference type="KEGG" id="sdyn:Mal52_27400"/>
<accession>A0A517ZP89</accession>
<dbReference type="GO" id="GO:0120147">
    <property type="term" value="F:formylglycine-generating oxidase activity"/>
    <property type="evidence" value="ECO:0007669"/>
    <property type="project" value="TreeGrafter"/>
</dbReference>
<evidence type="ECO:0000313" key="3">
    <source>
        <dbReference type="Proteomes" id="UP000319383"/>
    </source>
</evidence>
<dbReference type="SUPFAM" id="SSF56436">
    <property type="entry name" value="C-type lectin-like"/>
    <property type="match status" value="1"/>
</dbReference>